<dbReference type="InParanoid" id="A0A6P8IIK5"/>
<dbReference type="OrthoDB" id="5970958at2759"/>
<dbReference type="InterPro" id="IPR000873">
    <property type="entry name" value="AMP-dep_synth/lig_dom"/>
</dbReference>
<dbReference type="GO" id="GO:0016405">
    <property type="term" value="F:CoA-ligase activity"/>
    <property type="evidence" value="ECO:0007669"/>
    <property type="project" value="TreeGrafter"/>
</dbReference>
<dbReference type="InterPro" id="IPR042099">
    <property type="entry name" value="ANL_N_sf"/>
</dbReference>
<gene>
    <name evidence="5" type="primary">LOC116301734</name>
</gene>
<proteinExistence type="inferred from homology"/>
<dbReference type="PANTHER" id="PTHR24096">
    <property type="entry name" value="LONG-CHAIN-FATTY-ACID--COA LIGASE"/>
    <property type="match status" value="1"/>
</dbReference>
<dbReference type="AlphaFoldDB" id="A0A6P8IIK5"/>
<dbReference type="PANTHER" id="PTHR24096:SF422">
    <property type="entry name" value="BCDNA.GH02901"/>
    <property type="match status" value="1"/>
</dbReference>
<keyword evidence="4" id="KW-1185">Reference proteome</keyword>
<protein>
    <submittedName>
        <fullName evidence="5">4-coumarate--CoA ligase 1-like</fullName>
    </submittedName>
</protein>
<sequence length="517" mass="58110">MEKVRTSLTHDHSIGFISRVEMLLNKRHFMQRTINLGQKVFENVYHSVLLVQRLNFHYSSQRLSLNSTDKRIIRSSSPDIHIPNKTYIEFILEHCERHGEKHAIADYMNEKLFTYNDVHDLVKKCGSAFKRMGKNQKDVVALFMPNIPEYPIALYGIQVAGGTVTTVNPTYTADELAYQLNDTGAKYLVSSLELLPKAREATSKVKLSMDNVLDIDTLWNLILSDDGSYLPNIHSTKTPSEDVVNLAYSSGTTGLPKGVMLTSTNYISQAVIMACERFMPKRPEIPQEIILAFLPFFHAYGLAYIMGVHFYLGSKLICLPKFEPELFLDAIEKHKVTFLPLVPPIVLFLTKHPMVEKYDLSSVKYIVCSAAHLSGELEKTLLKRFPNVCSVQQGYGLTETGGGTMVNPLDKPPTKSGSIGILLPNTEAKVKDLQSGKALGPGEDGEICLRGPGITKGYLNNPEQIAQAIDQDGWLHTGDIGHYDEDEYFYIVDRKKELIKYKGLQVATKNSYWNLLL</sequence>
<keyword evidence="2" id="KW-0472">Membrane</keyword>
<dbReference type="RefSeq" id="XP_031566701.1">
    <property type="nucleotide sequence ID" value="XM_031710841.1"/>
</dbReference>
<dbReference type="SUPFAM" id="SSF56801">
    <property type="entry name" value="Acetyl-CoA synthetase-like"/>
    <property type="match status" value="1"/>
</dbReference>
<organism evidence="4 5">
    <name type="scientific">Actinia tenebrosa</name>
    <name type="common">Australian red waratah sea anemone</name>
    <dbReference type="NCBI Taxonomy" id="6105"/>
    <lineage>
        <taxon>Eukaryota</taxon>
        <taxon>Metazoa</taxon>
        <taxon>Cnidaria</taxon>
        <taxon>Anthozoa</taxon>
        <taxon>Hexacorallia</taxon>
        <taxon>Actiniaria</taxon>
        <taxon>Actiniidae</taxon>
        <taxon>Actinia</taxon>
    </lineage>
</organism>
<evidence type="ECO:0000256" key="1">
    <source>
        <dbReference type="ARBA" id="ARBA00006432"/>
    </source>
</evidence>
<accession>A0A6P8IIK5</accession>
<reference evidence="5" key="1">
    <citation type="submission" date="2025-08" db="UniProtKB">
        <authorList>
            <consortium name="RefSeq"/>
        </authorList>
    </citation>
    <scope>IDENTIFICATION</scope>
    <source>
        <tissue evidence="5">Tentacle</tissue>
    </source>
</reference>
<feature type="transmembrane region" description="Helical" evidence="2">
    <location>
        <begin position="289"/>
        <end position="312"/>
    </location>
</feature>
<dbReference type="GeneID" id="116301734"/>
<dbReference type="InterPro" id="IPR020845">
    <property type="entry name" value="AMP-binding_CS"/>
</dbReference>
<dbReference type="Gene3D" id="3.40.50.12780">
    <property type="entry name" value="N-terminal domain of ligase-like"/>
    <property type="match status" value="1"/>
</dbReference>
<dbReference type="Pfam" id="PF00501">
    <property type="entry name" value="AMP-binding"/>
    <property type="match status" value="1"/>
</dbReference>
<keyword evidence="2" id="KW-0812">Transmembrane</keyword>
<evidence type="ECO:0000256" key="2">
    <source>
        <dbReference type="SAM" id="Phobius"/>
    </source>
</evidence>
<feature type="domain" description="AMP-dependent synthetase/ligase" evidence="3">
    <location>
        <begin position="93"/>
        <end position="459"/>
    </location>
</feature>
<dbReference type="KEGG" id="aten:116301734"/>
<dbReference type="FunFam" id="3.40.50.12780:FF:000003">
    <property type="entry name" value="Long-chain-fatty-acid--CoA ligase FadD"/>
    <property type="match status" value="1"/>
</dbReference>
<evidence type="ECO:0000313" key="5">
    <source>
        <dbReference type="RefSeq" id="XP_031566701.1"/>
    </source>
</evidence>
<keyword evidence="2" id="KW-1133">Transmembrane helix</keyword>
<dbReference type="Proteomes" id="UP000515163">
    <property type="component" value="Unplaced"/>
</dbReference>
<evidence type="ECO:0000259" key="3">
    <source>
        <dbReference type="Pfam" id="PF00501"/>
    </source>
</evidence>
<evidence type="ECO:0000313" key="4">
    <source>
        <dbReference type="Proteomes" id="UP000515163"/>
    </source>
</evidence>
<name>A0A6P8IIK5_ACTTE</name>
<comment type="similarity">
    <text evidence="1">Belongs to the ATP-dependent AMP-binding enzyme family.</text>
</comment>
<dbReference type="PROSITE" id="PS00455">
    <property type="entry name" value="AMP_BINDING"/>
    <property type="match status" value="1"/>
</dbReference>